<reference evidence="3 4" key="1">
    <citation type="submission" date="2017-07" db="EMBL/GenBank/DDBJ databases">
        <title>Genome Sequence of Arenibacter algicola Strain SMS7 Isolated from a culture of the Diatom Skeletonema marinoi.</title>
        <authorList>
            <person name="Topel M."/>
            <person name="Pinder M.I.M."/>
            <person name="Johansson O.N."/>
            <person name="Kourtchenko O."/>
            <person name="Godhe A."/>
            <person name="Clarke A.K."/>
        </authorList>
    </citation>
    <scope>NUCLEOTIDE SEQUENCE [LARGE SCALE GENOMIC DNA]</scope>
    <source>
        <strain evidence="3 4">SMS7</strain>
    </source>
</reference>
<evidence type="ECO:0000313" key="3">
    <source>
        <dbReference type="EMBL" id="ASO04431.1"/>
    </source>
</evidence>
<keyword evidence="3" id="KW-0378">Hydrolase</keyword>
<evidence type="ECO:0000313" key="4">
    <source>
        <dbReference type="Proteomes" id="UP000204551"/>
    </source>
</evidence>
<dbReference type="GO" id="GO:0016787">
    <property type="term" value="F:hydrolase activity"/>
    <property type="evidence" value="ECO:0007669"/>
    <property type="project" value="UniProtKB-KW"/>
</dbReference>
<dbReference type="SUPFAM" id="SSF51556">
    <property type="entry name" value="Metallo-dependent hydrolases"/>
    <property type="match status" value="1"/>
</dbReference>
<dbReference type="RefSeq" id="WP_093977441.1">
    <property type="nucleotide sequence ID" value="NZ_CP022515.1"/>
</dbReference>
<dbReference type="KEGG" id="aalg:AREALGSMS7_00953"/>
<dbReference type="Proteomes" id="UP000204551">
    <property type="component" value="Chromosome"/>
</dbReference>
<dbReference type="eggNOG" id="COG2159">
    <property type="taxonomic scope" value="Bacteria"/>
</dbReference>
<name>A0A221UU61_9FLAO</name>
<proteinExistence type="predicted"/>
<feature type="domain" description="Amidohydrolase-related" evidence="2">
    <location>
        <begin position="25"/>
        <end position="322"/>
    </location>
</feature>
<evidence type="ECO:0000256" key="1">
    <source>
        <dbReference type="ARBA" id="ARBA00023239"/>
    </source>
</evidence>
<organism evidence="3 4">
    <name type="scientific">Arenibacter algicola</name>
    <dbReference type="NCBI Taxonomy" id="616991"/>
    <lineage>
        <taxon>Bacteria</taxon>
        <taxon>Pseudomonadati</taxon>
        <taxon>Bacteroidota</taxon>
        <taxon>Flavobacteriia</taxon>
        <taxon>Flavobacteriales</taxon>
        <taxon>Flavobacteriaceae</taxon>
        <taxon>Arenibacter</taxon>
    </lineage>
</organism>
<dbReference type="InterPro" id="IPR006680">
    <property type="entry name" value="Amidohydro-rel"/>
</dbReference>
<keyword evidence="1" id="KW-0456">Lyase</keyword>
<evidence type="ECO:0000259" key="2">
    <source>
        <dbReference type="Pfam" id="PF04909"/>
    </source>
</evidence>
<dbReference type="InterPro" id="IPR032465">
    <property type="entry name" value="ACMSD"/>
</dbReference>
<accession>A0A221UU61</accession>
<dbReference type="GO" id="GO:0016831">
    <property type="term" value="F:carboxy-lyase activity"/>
    <property type="evidence" value="ECO:0007669"/>
    <property type="project" value="InterPro"/>
</dbReference>
<dbReference type="EMBL" id="CP022515">
    <property type="protein sequence ID" value="ASO04431.1"/>
    <property type="molecule type" value="Genomic_DNA"/>
</dbReference>
<dbReference type="Pfam" id="PF04909">
    <property type="entry name" value="Amidohydro_2"/>
    <property type="match status" value="1"/>
</dbReference>
<gene>
    <name evidence="3" type="ORF">AREALGSMS7_00953</name>
</gene>
<dbReference type="Gene3D" id="3.20.20.140">
    <property type="entry name" value="Metal-dependent hydrolases"/>
    <property type="match status" value="1"/>
</dbReference>
<dbReference type="STRING" id="616991.GCA_000733925_04056"/>
<dbReference type="AlphaFoldDB" id="A0A221UU61"/>
<dbReference type="InterPro" id="IPR032466">
    <property type="entry name" value="Metal_Hydrolase"/>
</dbReference>
<dbReference type="PANTHER" id="PTHR21240">
    <property type="entry name" value="2-AMINO-3-CARBOXYLMUCONATE-6-SEMIALDEHYDE DECARBOXYLASE"/>
    <property type="match status" value="1"/>
</dbReference>
<protein>
    <submittedName>
        <fullName evidence="3">Amidohydrolase</fullName>
    </submittedName>
</protein>
<sequence>MRITILLPVVLFAITGFAQNKLPIIDMHLHALPAALNGPPPTAICAPPEEMPVHDPAKSWAEGFNQYLKNPECENAVWGPVTDKEVMDNTLEILEKNNIYGVTSGALIDDYMASGGDRIIPSLHFNFFMADKTPEKVREFLSSGEYKVFGEVAIQYNGVSPSDPRFEPYAQIAEELDIPVGIHVGTGPPGAAYLPGVGNYRAKLHSPLVVEELLMRHPKLRIYLMHAGYPMIDDLLAVLWTHPQVYVDVGVICFAIPRKAFHEYLRRIFEAGFGKRVMFGSDQMNWPETIEVGLEAINTADFLDTQQKRDILYNNAARFLRLSDEEIAIHHGKKTN</sequence>